<dbReference type="SUPFAM" id="SSF48403">
    <property type="entry name" value="Ankyrin repeat"/>
    <property type="match status" value="1"/>
</dbReference>
<proteinExistence type="predicted"/>
<dbReference type="InterPro" id="IPR027417">
    <property type="entry name" value="P-loop_NTPase"/>
</dbReference>
<dbReference type="PANTHER" id="PTHR10039">
    <property type="entry name" value="AMELOGENIN"/>
    <property type="match status" value="1"/>
</dbReference>
<evidence type="ECO:0000259" key="3">
    <source>
        <dbReference type="Pfam" id="PF22939"/>
    </source>
</evidence>
<evidence type="ECO:0000256" key="1">
    <source>
        <dbReference type="ARBA" id="ARBA00022737"/>
    </source>
</evidence>
<reference evidence="5 6" key="1">
    <citation type="journal article" date="2021" name="Nat. Commun.">
        <title>Genetic determinants of endophytism in the Arabidopsis root mycobiome.</title>
        <authorList>
            <person name="Mesny F."/>
            <person name="Miyauchi S."/>
            <person name="Thiergart T."/>
            <person name="Pickel B."/>
            <person name="Atanasova L."/>
            <person name="Karlsson M."/>
            <person name="Huettel B."/>
            <person name="Barry K.W."/>
            <person name="Haridas S."/>
            <person name="Chen C."/>
            <person name="Bauer D."/>
            <person name="Andreopoulos W."/>
            <person name="Pangilinan J."/>
            <person name="LaButti K."/>
            <person name="Riley R."/>
            <person name="Lipzen A."/>
            <person name="Clum A."/>
            <person name="Drula E."/>
            <person name="Henrissat B."/>
            <person name="Kohler A."/>
            <person name="Grigoriev I.V."/>
            <person name="Martin F.M."/>
            <person name="Hacquard S."/>
        </authorList>
    </citation>
    <scope>NUCLEOTIDE SEQUENCE [LARGE SCALE GENOMIC DNA]</scope>
    <source>
        <strain evidence="5 6">MPI-CAGE-CH-0241</strain>
    </source>
</reference>
<dbReference type="InterPro" id="IPR002110">
    <property type="entry name" value="Ankyrin_rpt"/>
</dbReference>
<dbReference type="EMBL" id="JAGPYM010000007">
    <property type="protein sequence ID" value="KAH6892555.1"/>
    <property type="molecule type" value="Genomic_DNA"/>
</dbReference>
<dbReference type="InterPro" id="IPR056884">
    <property type="entry name" value="NPHP3-like_N"/>
</dbReference>
<dbReference type="AlphaFoldDB" id="A0A9P8WBN3"/>
<feature type="repeat" description="ANK" evidence="2">
    <location>
        <begin position="559"/>
        <end position="584"/>
    </location>
</feature>
<feature type="non-terminal residue" evidence="5">
    <location>
        <position position="1"/>
    </location>
</feature>
<dbReference type="OrthoDB" id="194358at2759"/>
<dbReference type="Gene3D" id="3.40.50.300">
    <property type="entry name" value="P-loop containing nucleotide triphosphate hydrolases"/>
    <property type="match status" value="1"/>
</dbReference>
<feature type="domain" description="Nephrocystin 3-like N-terminal" evidence="4">
    <location>
        <begin position="28"/>
        <end position="195"/>
    </location>
</feature>
<dbReference type="SMART" id="SM00248">
    <property type="entry name" value="ANK"/>
    <property type="match status" value="7"/>
</dbReference>
<gene>
    <name evidence="5" type="ORF">B0T10DRAFT_401420</name>
</gene>
<dbReference type="Pfam" id="PF12796">
    <property type="entry name" value="Ank_2"/>
    <property type="match status" value="2"/>
</dbReference>
<dbReference type="PROSITE" id="PS50297">
    <property type="entry name" value="ANK_REP_REGION"/>
    <property type="match status" value="2"/>
</dbReference>
<dbReference type="Pfam" id="PF24883">
    <property type="entry name" value="NPHP3_N"/>
    <property type="match status" value="1"/>
</dbReference>
<organism evidence="5 6">
    <name type="scientific">Thelonectria olida</name>
    <dbReference type="NCBI Taxonomy" id="1576542"/>
    <lineage>
        <taxon>Eukaryota</taxon>
        <taxon>Fungi</taxon>
        <taxon>Dikarya</taxon>
        <taxon>Ascomycota</taxon>
        <taxon>Pezizomycotina</taxon>
        <taxon>Sordariomycetes</taxon>
        <taxon>Hypocreomycetidae</taxon>
        <taxon>Hypocreales</taxon>
        <taxon>Nectriaceae</taxon>
        <taxon>Thelonectria</taxon>
    </lineage>
</organism>
<dbReference type="Pfam" id="PF22939">
    <property type="entry name" value="WHD_GPIID"/>
    <property type="match status" value="1"/>
</dbReference>
<protein>
    <submittedName>
        <fullName evidence="5">Ankyrin repeat-containing domain protein</fullName>
    </submittedName>
</protein>
<keyword evidence="6" id="KW-1185">Reference proteome</keyword>
<dbReference type="Proteomes" id="UP000777438">
    <property type="component" value="Unassembled WGS sequence"/>
</dbReference>
<comment type="caution">
    <text evidence="5">The sequence shown here is derived from an EMBL/GenBank/DDBJ whole genome shotgun (WGS) entry which is preliminary data.</text>
</comment>
<keyword evidence="2" id="KW-0040">ANK repeat</keyword>
<keyword evidence="1" id="KW-0677">Repeat</keyword>
<dbReference type="PANTHER" id="PTHR10039:SF14">
    <property type="entry name" value="NACHT DOMAIN-CONTAINING PROTEIN"/>
    <property type="match status" value="1"/>
</dbReference>
<dbReference type="SUPFAM" id="SSF52540">
    <property type="entry name" value="P-loop containing nucleoside triphosphate hydrolases"/>
    <property type="match status" value="1"/>
</dbReference>
<feature type="domain" description="GPI inositol-deacylase winged helix" evidence="3">
    <location>
        <begin position="308"/>
        <end position="393"/>
    </location>
</feature>
<dbReference type="PROSITE" id="PS50088">
    <property type="entry name" value="ANK_REPEAT"/>
    <property type="match status" value="2"/>
</dbReference>
<accession>A0A9P8WBN3</accession>
<evidence type="ECO:0000313" key="6">
    <source>
        <dbReference type="Proteomes" id="UP000777438"/>
    </source>
</evidence>
<dbReference type="Pfam" id="PF00023">
    <property type="entry name" value="Ank"/>
    <property type="match status" value="1"/>
</dbReference>
<evidence type="ECO:0000259" key="4">
    <source>
        <dbReference type="Pfam" id="PF24883"/>
    </source>
</evidence>
<sequence length="803" mass="90872">AKELRLLQSLYLMHYQDRKDRNPKPVAGTCQWFTTHKLFRKWLKVKESNLLWLSADPGCGKSVLARYLVDKVLPSTDSRTTCYFFFKDDFVDQKSPAVALCCILRQILDHKRSLILDEMLRKFEADGKQIQNSFHDLWSILIGITRDPNAGDIICILDALDECEETGRSQILRALCDLSSHRNTNSSLRFILTSRPYLHIQREFQALEDHLLIIHLSGENEVEADKISREIDLVVRHRVHDLATKLNLRPDERQILRDGLTRVPNRTYLWVHLICEVVRNIVGCTPSSLKKQLEEIPKTVDEAYESILARSPNPKKAAIILHIIVAAARPLSLGEMALVLAINENHGVSHDLELEPEDRFRITIRELCGLFVAVVDSKIYLLHQTAREFLVCEKGLDPSSPLERPDTSSRWKWSLRPGDSNRMLAEVCIWYILFIGEAYPIGPAKDLTRLDRETLLQQYTNKHIFFEYSAKQWATHVRSAEIADEETMRPLLMRICDTQWQGFMPWFGICWSEKASLYWHSSPEDFTTLMVASFCGVLEVVRQLLKASDTKLHATSPSDNRSALSWAAERGHVDVVKLLLDKKARGKGGLVGRLFSRSADVNIRDWQGRSPLSLAAQNGHEGVVKLFLATGKVDTDIKGHGSLYQESLSFAAENGHKDVFKLLVAATDSNSNAWGRFGCTVMRSAIVKRKVEMVKLLLDIGKVNVNAKKEDGYTVIMWAIQWGDIGIVKLLLDTGKVNVNAKDKLGDTVIMQAIAKGNLGIVELLLDTGKVDLHAKGRNGWTVLSYANTFSGKEVSKLLRSYL</sequence>
<evidence type="ECO:0000256" key="2">
    <source>
        <dbReference type="PROSITE-ProRule" id="PRU00023"/>
    </source>
</evidence>
<dbReference type="InterPro" id="IPR054471">
    <property type="entry name" value="GPIID_WHD"/>
</dbReference>
<dbReference type="Gene3D" id="1.25.40.20">
    <property type="entry name" value="Ankyrin repeat-containing domain"/>
    <property type="match status" value="2"/>
</dbReference>
<evidence type="ECO:0000313" key="5">
    <source>
        <dbReference type="EMBL" id="KAH6892555.1"/>
    </source>
</evidence>
<dbReference type="InterPro" id="IPR036770">
    <property type="entry name" value="Ankyrin_rpt-contain_sf"/>
</dbReference>
<feature type="repeat" description="ANK" evidence="2">
    <location>
        <begin position="607"/>
        <end position="631"/>
    </location>
</feature>
<name>A0A9P8WBN3_9HYPO</name>